<dbReference type="InterPro" id="IPR001758">
    <property type="entry name" value="Prost_EP4_rcpt"/>
</dbReference>
<evidence type="ECO:0000256" key="13">
    <source>
        <dbReference type="ARBA" id="ARBA00023224"/>
    </source>
</evidence>
<keyword evidence="9 18" id="KW-0472">Membrane</keyword>
<evidence type="ECO:0000256" key="12">
    <source>
        <dbReference type="ARBA" id="ARBA00023180"/>
    </source>
</evidence>
<dbReference type="SUPFAM" id="SSF81321">
    <property type="entry name" value="Family A G protein-coupled receptor-like"/>
    <property type="match status" value="1"/>
</dbReference>
<dbReference type="Proteomes" id="UP000324632">
    <property type="component" value="Chromosome 9"/>
</dbReference>
<dbReference type="GO" id="GO:0007189">
    <property type="term" value="P:adenylate cyclase-activating G protein-coupled receptor signaling pathway"/>
    <property type="evidence" value="ECO:0007669"/>
    <property type="project" value="TreeGrafter"/>
</dbReference>
<dbReference type="EMBL" id="SOYY01000009">
    <property type="protein sequence ID" value="KAA0717178.1"/>
    <property type="molecule type" value="Genomic_DNA"/>
</dbReference>
<dbReference type="PANTHER" id="PTHR11866:SF43">
    <property type="entry name" value="PROSTAGLANDIN E2 RECEPTOR EP4 SUBTYPE"/>
    <property type="match status" value="1"/>
</dbReference>
<evidence type="ECO:0000259" key="19">
    <source>
        <dbReference type="PROSITE" id="PS50262"/>
    </source>
</evidence>
<evidence type="ECO:0000256" key="9">
    <source>
        <dbReference type="ARBA" id="ARBA00023136"/>
    </source>
</evidence>
<keyword evidence="10" id="KW-1015">Disulfide bond</keyword>
<evidence type="ECO:0000313" key="20">
    <source>
        <dbReference type="EMBL" id="KAA0717178.1"/>
    </source>
</evidence>
<evidence type="ECO:0000256" key="6">
    <source>
        <dbReference type="ARBA" id="ARBA00022692"/>
    </source>
</evidence>
<keyword evidence="21" id="KW-1185">Reference proteome</keyword>
<evidence type="ECO:0000256" key="11">
    <source>
        <dbReference type="ARBA" id="ARBA00023170"/>
    </source>
</evidence>
<evidence type="ECO:0000256" key="15">
    <source>
        <dbReference type="ARBA" id="ARBA00031869"/>
    </source>
</evidence>
<evidence type="ECO:0000256" key="14">
    <source>
        <dbReference type="ARBA" id="ARBA00025493"/>
    </source>
</evidence>
<sequence length="451" mass="49404">MNGTNSTNHGGGPLDPTIPIIMFILGVVGNVVAIVVLQKSRKEQKETTFYTLVCGLAVTDLLGTLLASPVTIATYVKGQWPGGEALCQYSGFILLLFSLAGLSIICAMSVERYLAINHAYFYSHYVDQRLAGLTLLGIYVSNALFCALPSMGLGNVVKQDPGTWCFIDLKSNATKDGAFSYMYAGFSSLLILATVICNVLVCAALIMMHKRFVRRTSLGTEQGRIAEIGRRRSFARLAGAEIQMVIVLIATSVVILICSIPLVVQVFVNQLENLMVIRIASVNPILDPWIYILLRKTVMLKLLEKIKCLFCRIDGRSHGRSHAEFQCSNGGCNSLIASHDLPSMVMPEMQEMIFTSQTYLYCMEEGQGISCCGHSVQNGSCSTPTEETLLCNSMASELSSGHSSSRTDGREQSTDSNLRTHSKTDEAQHSKHQPLNVTFTDENLNLQERCI</sequence>
<feature type="transmembrane region" description="Helical" evidence="18">
    <location>
        <begin position="20"/>
        <end position="37"/>
    </location>
</feature>
<dbReference type="PRINTS" id="PR00237">
    <property type="entry name" value="GPCRRHODOPSN"/>
</dbReference>
<dbReference type="PRINTS" id="PR00586">
    <property type="entry name" value="PRSTNOIDEP4R"/>
</dbReference>
<dbReference type="CDD" id="cd15142">
    <property type="entry name" value="7tmA_PGE2_EP4"/>
    <property type="match status" value="1"/>
</dbReference>
<evidence type="ECO:0000256" key="7">
    <source>
        <dbReference type="ARBA" id="ARBA00022989"/>
    </source>
</evidence>
<keyword evidence="4" id="KW-1003">Cell membrane</keyword>
<dbReference type="PROSITE" id="PS50262">
    <property type="entry name" value="G_PROTEIN_RECEP_F1_2"/>
    <property type="match status" value="1"/>
</dbReference>
<evidence type="ECO:0000256" key="5">
    <source>
        <dbReference type="ARBA" id="ARBA00022553"/>
    </source>
</evidence>
<feature type="transmembrane region" description="Helical" evidence="18">
    <location>
        <begin position="181"/>
        <end position="206"/>
    </location>
</feature>
<dbReference type="PROSITE" id="PS00237">
    <property type="entry name" value="G_PROTEIN_RECEP_F1_1"/>
    <property type="match status" value="1"/>
</dbReference>
<dbReference type="InterPro" id="IPR000276">
    <property type="entry name" value="GPCR_Rhodpsn"/>
</dbReference>
<dbReference type="InterPro" id="IPR001244">
    <property type="entry name" value="Prostglndn_DP_rcpt"/>
</dbReference>
<dbReference type="FunFam" id="1.20.1070.10:FF:000101">
    <property type="entry name" value="Prostaglandin E2 receptor EP4 subtype"/>
    <property type="match status" value="1"/>
</dbReference>
<dbReference type="GO" id="GO:0006954">
    <property type="term" value="P:inflammatory response"/>
    <property type="evidence" value="ECO:0007669"/>
    <property type="project" value="TreeGrafter"/>
</dbReference>
<evidence type="ECO:0000256" key="16">
    <source>
        <dbReference type="RuleBase" id="RU000688"/>
    </source>
</evidence>
<name>A0A5A9P5F3_9TELE</name>
<feature type="region of interest" description="Disordered" evidence="17">
    <location>
        <begin position="399"/>
        <end position="438"/>
    </location>
</feature>
<dbReference type="AlphaFoldDB" id="A0A5A9P5F3"/>
<evidence type="ECO:0000256" key="1">
    <source>
        <dbReference type="ARBA" id="ARBA00004651"/>
    </source>
</evidence>
<feature type="transmembrane region" description="Helical" evidence="18">
    <location>
        <begin position="245"/>
        <end position="268"/>
    </location>
</feature>
<comment type="caution">
    <text evidence="20">The sequence shown here is derived from an EMBL/GenBank/DDBJ whole genome shotgun (WGS) entry which is preliminary data.</text>
</comment>
<accession>A0A5A9P5F3</accession>
<reference evidence="20 21" key="1">
    <citation type="journal article" date="2019" name="Mol. Ecol. Resour.">
        <title>Chromosome-level genome assembly of Triplophysa tibetana, a fish adapted to the harsh high-altitude environment of the Tibetan Plateau.</title>
        <authorList>
            <person name="Yang X."/>
            <person name="Liu H."/>
            <person name="Ma Z."/>
            <person name="Zou Y."/>
            <person name="Zou M."/>
            <person name="Mao Y."/>
            <person name="Li X."/>
            <person name="Wang H."/>
            <person name="Chen T."/>
            <person name="Wang W."/>
            <person name="Yang R."/>
        </authorList>
    </citation>
    <scope>NUCLEOTIDE SEQUENCE [LARGE SCALE GENOMIC DNA]</scope>
    <source>
        <strain evidence="20">TTIB1903HZAU</strain>
        <tissue evidence="20">Muscle</tissue>
    </source>
</reference>
<comment type="subcellular location">
    <subcellularLocation>
        <location evidence="1">Cell membrane</location>
        <topology evidence="1">Multi-pass membrane protein</topology>
    </subcellularLocation>
</comment>
<keyword evidence="7 18" id="KW-1133">Transmembrane helix</keyword>
<evidence type="ECO:0000313" key="21">
    <source>
        <dbReference type="Proteomes" id="UP000324632"/>
    </source>
</evidence>
<comment type="function">
    <text evidence="14">Receptor for prostaglandin E2 (PGE2). The activity of this receptor is mediated by G(s) proteins that stimulate adenylate cyclase. Has a relaxing effect on smooth muscle. May play an important role in regulating renal hemodynamics, intestinal epithelial transport, adrenal aldosterone secretion, and uterine function.</text>
</comment>
<dbReference type="GO" id="GO:0005886">
    <property type="term" value="C:plasma membrane"/>
    <property type="evidence" value="ECO:0007669"/>
    <property type="project" value="UniProtKB-SubCell"/>
</dbReference>
<feature type="transmembrane region" description="Helical" evidence="18">
    <location>
        <begin position="130"/>
        <end position="151"/>
    </location>
</feature>
<dbReference type="Pfam" id="PF00001">
    <property type="entry name" value="7tm_1"/>
    <property type="match status" value="1"/>
</dbReference>
<keyword evidence="5" id="KW-0597">Phosphoprotein</keyword>
<dbReference type="GO" id="GO:0071380">
    <property type="term" value="P:cellular response to prostaglandin E stimulus"/>
    <property type="evidence" value="ECO:0007669"/>
    <property type="project" value="TreeGrafter"/>
</dbReference>
<dbReference type="InterPro" id="IPR017452">
    <property type="entry name" value="GPCR_Rhodpsn_7TM"/>
</dbReference>
<organism evidence="20 21">
    <name type="scientific">Triplophysa tibetana</name>
    <dbReference type="NCBI Taxonomy" id="1572043"/>
    <lineage>
        <taxon>Eukaryota</taxon>
        <taxon>Metazoa</taxon>
        <taxon>Chordata</taxon>
        <taxon>Craniata</taxon>
        <taxon>Vertebrata</taxon>
        <taxon>Euteleostomi</taxon>
        <taxon>Actinopterygii</taxon>
        <taxon>Neopterygii</taxon>
        <taxon>Teleostei</taxon>
        <taxon>Ostariophysi</taxon>
        <taxon>Cypriniformes</taxon>
        <taxon>Nemacheilidae</taxon>
        <taxon>Triplophysa</taxon>
    </lineage>
</organism>
<evidence type="ECO:0000256" key="17">
    <source>
        <dbReference type="SAM" id="MobiDB-lite"/>
    </source>
</evidence>
<dbReference type="InterPro" id="IPR008365">
    <property type="entry name" value="Prostanoid_rcpt"/>
</dbReference>
<gene>
    <name evidence="20" type="ORF">E1301_Tti019783</name>
</gene>
<dbReference type="PRINTS" id="PR01788">
    <property type="entry name" value="PROSTANOIDR"/>
</dbReference>
<evidence type="ECO:0000256" key="2">
    <source>
        <dbReference type="ARBA" id="ARBA00011094"/>
    </source>
</evidence>
<dbReference type="GO" id="GO:0050728">
    <property type="term" value="P:negative regulation of inflammatory response"/>
    <property type="evidence" value="ECO:0007669"/>
    <property type="project" value="TreeGrafter"/>
</dbReference>
<keyword evidence="6 16" id="KW-0812">Transmembrane</keyword>
<protein>
    <recommendedName>
        <fullName evidence="3">Prostaglandin E2 receptor EP4 subtype</fullName>
    </recommendedName>
    <alternativeName>
        <fullName evidence="15">Prostanoid EP4 receptor</fullName>
    </alternativeName>
</protein>
<keyword evidence="13 16" id="KW-0807">Transducer</keyword>
<feature type="transmembrane region" description="Helical" evidence="18">
    <location>
        <begin position="88"/>
        <end position="110"/>
    </location>
</feature>
<keyword evidence="8 16" id="KW-0297">G-protein coupled receptor</keyword>
<dbReference type="Gene3D" id="1.20.1070.10">
    <property type="entry name" value="Rhodopsin 7-helix transmembrane proteins"/>
    <property type="match status" value="1"/>
</dbReference>
<evidence type="ECO:0000256" key="10">
    <source>
        <dbReference type="ARBA" id="ARBA00023157"/>
    </source>
</evidence>
<dbReference type="PANTHER" id="PTHR11866">
    <property type="entry name" value="G-PROTEIN COUPLED RECEPTOR FAMILY 1 MEMBER"/>
    <property type="match status" value="1"/>
</dbReference>
<feature type="transmembrane region" description="Helical" evidence="18">
    <location>
        <begin position="49"/>
        <end position="76"/>
    </location>
</feature>
<dbReference type="OrthoDB" id="5959154at2759"/>
<evidence type="ECO:0000256" key="18">
    <source>
        <dbReference type="SAM" id="Phobius"/>
    </source>
</evidence>
<feature type="domain" description="G-protein coupled receptors family 1 profile" evidence="19">
    <location>
        <begin position="29"/>
        <end position="291"/>
    </location>
</feature>
<dbReference type="GO" id="GO:0004957">
    <property type="term" value="F:prostaglandin E receptor activity"/>
    <property type="evidence" value="ECO:0007669"/>
    <property type="project" value="InterPro"/>
</dbReference>
<evidence type="ECO:0000256" key="3">
    <source>
        <dbReference type="ARBA" id="ARBA00019131"/>
    </source>
</evidence>
<comment type="similarity">
    <text evidence="16">Belongs to the G-protein coupled receptor 1 family.</text>
</comment>
<keyword evidence="11 16" id="KW-0675">Receptor</keyword>
<comment type="subunit">
    <text evidence="2">Interacts with FEM1A.</text>
</comment>
<dbReference type="PRINTS" id="PR00428">
    <property type="entry name" value="PROSTAGLNDNR"/>
</dbReference>
<evidence type="ECO:0000256" key="4">
    <source>
        <dbReference type="ARBA" id="ARBA00022475"/>
    </source>
</evidence>
<dbReference type="GO" id="GO:0007204">
    <property type="term" value="P:positive regulation of cytosolic calcium ion concentration"/>
    <property type="evidence" value="ECO:0007669"/>
    <property type="project" value="TreeGrafter"/>
</dbReference>
<evidence type="ECO:0000256" key="8">
    <source>
        <dbReference type="ARBA" id="ARBA00023040"/>
    </source>
</evidence>
<proteinExistence type="inferred from homology"/>
<keyword evidence="12" id="KW-0325">Glycoprotein</keyword>